<evidence type="ECO:0000313" key="2">
    <source>
        <dbReference type="EMBL" id="PVD39473.1"/>
    </source>
</evidence>
<feature type="region of interest" description="Disordered" evidence="1">
    <location>
        <begin position="1"/>
        <end position="31"/>
    </location>
</feature>
<dbReference type="EMBL" id="PZQS01000001">
    <property type="protein sequence ID" value="PVD39473.1"/>
    <property type="molecule type" value="Genomic_DNA"/>
</dbReference>
<evidence type="ECO:0000313" key="3">
    <source>
        <dbReference type="Proteomes" id="UP000245119"/>
    </source>
</evidence>
<evidence type="ECO:0000256" key="1">
    <source>
        <dbReference type="SAM" id="MobiDB-lite"/>
    </source>
</evidence>
<gene>
    <name evidence="2" type="ORF">C0Q70_02107</name>
</gene>
<organism evidence="2 3">
    <name type="scientific">Pomacea canaliculata</name>
    <name type="common">Golden apple snail</name>
    <dbReference type="NCBI Taxonomy" id="400727"/>
    <lineage>
        <taxon>Eukaryota</taxon>
        <taxon>Metazoa</taxon>
        <taxon>Spiralia</taxon>
        <taxon>Lophotrochozoa</taxon>
        <taxon>Mollusca</taxon>
        <taxon>Gastropoda</taxon>
        <taxon>Caenogastropoda</taxon>
        <taxon>Architaenioglossa</taxon>
        <taxon>Ampullarioidea</taxon>
        <taxon>Ampullariidae</taxon>
        <taxon>Pomacea</taxon>
    </lineage>
</organism>
<accession>A0A2T7Q1B9</accession>
<dbReference type="OrthoDB" id="9989112at2759"/>
<dbReference type="Proteomes" id="UP000245119">
    <property type="component" value="Linkage Group LG1"/>
</dbReference>
<dbReference type="AlphaFoldDB" id="A0A2T7Q1B9"/>
<sequence>MGKDRFPLNNLSSSQNGSAGGVHRQASRQSSTTEMCDLCCKATCMCMQPEVRYAALSTSRPSAIDATQFANSHTQVLWKPPQPDEERGCCVGGRGV</sequence>
<comment type="caution">
    <text evidence="2">The sequence shown here is derived from an EMBL/GenBank/DDBJ whole genome shotgun (WGS) entry which is preliminary data.</text>
</comment>
<reference evidence="2 3" key="1">
    <citation type="submission" date="2018-04" db="EMBL/GenBank/DDBJ databases">
        <title>The genome of golden apple snail Pomacea canaliculata provides insight into stress tolerance and invasive adaptation.</title>
        <authorList>
            <person name="Liu C."/>
            <person name="Liu B."/>
            <person name="Ren Y."/>
            <person name="Zhang Y."/>
            <person name="Wang H."/>
            <person name="Li S."/>
            <person name="Jiang F."/>
            <person name="Yin L."/>
            <person name="Zhang G."/>
            <person name="Qian W."/>
            <person name="Fan W."/>
        </authorList>
    </citation>
    <scope>NUCLEOTIDE SEQUENCE [LARGE SCALE GENOMIC DNA]</scope>
    <source>
        <strain evidence="2">SZHN2017</strain>
        <tissue evidence="2">Muscle</tissue>
    </source>
</reference>
<proteinExistence type="predicted"/>
<keyword evidence="3" id="KW-1185">Reference proteome</keyword>
<name>A0A2T7Q1B9_POMCA</name>
<protein>
    <submittedName>
        <fullName evidence="2">Uncharacterized protein</fullName>
    </submittedName>
</protein>